<sequence>MGVQWSDAADGPIGGDLTAVLAYATPAGGAVLTPIAPIGLRDRDAGRLTFTTSLGFGRKLDRIRSNPAIALAYHDRAHGFGASSAYVLVQGRATIVERPDREYLETVVGPAAARFLGAPRRGPFWDRWLAAYYADRVPVHVDIERVVTWPDLRCAGDPVVDGEPLPAGPPASQAPPKKGAVPRVDVAKGARRLRGMSDLLLGYPGADGRPWVVPVGLRADDPRGYELSAAPGLLHPGARRAGLVGHRYNAQLVGLAMRQHTGWLEVADDGSARYAPHTDAGFAAPANKTLLLLTNGFLARRGLKQAQRARAAEAAT</sequence>
<dbReference type="InterPro" id="IPR012349">
    <property type="entry name" value="Split_barrel_FMN-bd"/>
</dbReference>
<accession>A0ABY5PF58</accession>
<dbReference type="Gene3D" id="2.30.110.10">
    <property type="entry name" value="Electron Transport, Fmn-binding Protein, Chain A"/>
    <property type="match status" value="1"/>
</dbReference>
<organism evidence="2 3">
    <name type="scientific">Svornostia abyssi</name>
    <dbReference type="NCBI Taxonomy" id="2898438"/>
    <lineage>
        <taxon>Bacteria</taxon>
        <taxon>Bacillati</taxon>
        <taxon>Actinomycetota</taxon>
        <taxon>Thermoleophilia</taxon>
        <taxon>Solirubrobacterales</taxon>
        <taxon>Baekduiaceae</taxon>
        <taxon>Svornostia</taxon>
    </lineage>
</organism>
<dbReference type="EMBL" id="CP088295">
    <property type="protein sequence ID" value="UUY03300.1"/>
    <property type="molecule type" value="Genomic_DNA"/>
</dbReference>
<dbReference type="RefSeq" id="WP_353863810.1">
    <property type="nucleotide sequence ID" value="NZ_CP088295.1"/>
</dbReference>
<keyword evidence="3" id="KW-1185">Reference proteome</keyword>
<evidence type="ECO:0000313" key="3">
    <source>
        <dbReference type="Proteomes" id="UP001058860"/>
    </source>
</evidence>
<gene>
    <name evidence="2" type="ORF">LRS13_21930</name>
</gene>
<name>A0ABY5PF58_9ACTN</name>
<reference evidence="3" key="1">
    <citation type="submission" date="2021-11" db="EMBL/GenBank/DDBJ databases">
        <title>Cultivation dependent microbiological survey of springs from the worlds oldest radium mine currently devoted to the extraction of radon-saturated water.</title>
        <authorList>
            <person name="Kapinusova G."/>
            <person name="Smrhova T."/>
            <person name="Strejcek M."/>
            <person name="Suman J."/>
            <person name="Jani K."/>
            <person name="Pajer P."/>
            <person name="Uhlik O."/>
        </authorList>
    </citation>
    <scope>NUCLEOTIDE SEQUENCE [LARGE SCALE GENOMIC DNA]</scope>
    <source>
        <strain evidence="3">J379</strain>
    </source>
</reference>
<evidence type="ECO:0000313" key="2">
    <source>
        <dbReference type="EMBL" id="UUY03300.1"/>
    </source>
</evidence>
<dbReference type="SUPFAM" id="SSF50475">
    <property type="entry name" value="FMN-binding split barrel"/>
    <property type="match status" value="1"/>
</dbReference>
<dbReference type="Proteomes" id="UP001058860">
    <property type="component" value="Chromosome"/>
</dbReference>
<proteinExistence type="predicted"/>
<feature type="region of interest" description="Disordered" evidence="1">
    <location>
        <begin position="160"/>
        <end position="180"/>
    </location>
</feature>
<evidence type="ECO:0000256" key="1">
    <source>
        <dbReference type="SAM" id="MobiDB-lite"/>
    </source>
</evidence>
<protein>
    <submittedName>
        <fullName evidence="2">Pyridoxamine 5'-phosphate oxidase family protein</fullName>
    </submittedName>
</protein>